<evidence type="ECO:0000256" key="1">
    <source>
        <dbReference type="SAM" id="Phobius"/>
    </source>
</evidence>
<dbReference type="OrthoDB" id="5320017at2"/>
<feature type="transmembrane region" description="Helical" evidence="1">
    <location>
        <begin position="6"/>
        <end position="28"/>
    </location>
</feature>
<dbReference type="EMBL" id="JRPL02000021">
    <property type="protein sequence ID" value="TLD82473.1"/>
    <property type="molecule type" value="Genomic_DNA"/>
</dbReference>
<keyword evidence="1" id="KW-0472">Membrane</keyword>
<dbReference type="Proteomes" id="UP000029878">
    <property type="component" value="Unassembled WGS sequence"/>
</dbReference>
<evidence type="ECO:0000313" key="2">
    <source>
        <dbReference type="EMBL" id="TLD82473.1"/>
    </source>
</evidence>
<evidence type="ECO:0008006" key="4">
    <source>
        <dbReference type="Google" id="ProtNLM"/>
    </source>
</evidence>
<dbReference type="RefSeq" id="WP_138069891.1">
    <property type="nucleotide sequence ID" value="NZ_FZNG01000024.1"/>
</dbReference>
<comment type="caution">
    <text evidence="2">The sequence shown here is derived from an EMBL/GenBank/DDBJ whole genome shotgun (WGS) entry which is preliminary data.</text>
</comment>
<proteinExistence type="predicted"/>
<keyword evidence="1" id="KW-1133">Transmembrane helix</keyword>
<protein>
    <recommendedName>
        <fullName evidence="4">DUF4136 domain-containing protein</fullName>
    </recommendedName>
</protein>
<dbReference type="AlphaFoldDB" id="A0A4U8S8Z7"/>
<evidence type="ECO:0000313" key="3">
    <source>
        <dbReference type="Proteomes" id="UP000029878"/>
    </source>
</evidence>
<organism evidence="2 3">
    <name type="scientific">Helicobacter trogontum</name>
    <dbReference type="NCBI Taxonomy" id="50960"/>
    <lineage>
        <taxon>Bacteria</taxon>
        <taxon>Pseudomonadati</taxon>
        <taxon>Campylobacterota</taxon>
        <taxon>Epsilonproteobacteria</taxon>
        <taxon>Campylobacterales</taxon>
        <taxon>Helicobacteraceae</taxon>
        <taxon>Helicobacter</taxon>
    </lineage>
</organism>
<accession>A0A4U8S8Z7</accession>
<dbReference type="PROSITE" id="PS51257">
    <property type="entry name" value="PROKAR_LIPOPROTEIN"/>
    <property type="match status" value="1"/>
</dbReference>
<sequence length="214" mass="24209">MLRFFLTYPLILCFNILLIGCSSTVVYYSADADPQVPFDPQDTLGVYYGDNPTISDKKFALLLGEIMAEEGYNVSGFNTDKNPVCRIFFSQDISSSSSVNSYTTNHTSYNRTYIPGTYSSNGYNPGRTITTTTTTPITHYYTKVLVTQNVGVSVMCKIKDDNNFTQLWFGYFSAELDNYKSYQKDIIRFLVSLLGRELEGQYINLSNIISARKE</sequence>
<keyword evidence="1" id="KW-0812">Transmembrane</keyword>
<name>A0A4U8S8Z7_9HELI</name>
<reference evidence="2 3" key="1">
    <citation type="journal article" date="2014" name="Genome Announc.">
        <title>Draft genome sequences of eight enterohepatic helicobacter species isolated from both laboratory and wild rodents.</title>
        <authorList>
            <person name="Sheh A."/>
            <person name="Shen Z."/>
            <person name="Fox J.G."/>
        </authorList>
    </citation>
    <scope>NUCLEOTIDE SEQUENCE [LARGE SCALE GENOMIC DNA]</scope>
    <source>
        <strain evidence="2 3">ATCC 700114</strain>
    </source>
</reference>
<gene>
    <name evidence="2" type="ORF">LS81_008035</name>
</gene>